<dbReference type="GO" id="GO:0071897">
    <property type="term" value="P:DNA biosynthetic process"/>
    <property type="evidence" value="ECO:0007669"/>
    <property type="project" value="UniProtKB-ARBA"/>
</dbReference>
<evidence type="ECO:0000313" key="3">
    <source>
        <dbReference type="EMBL" id="JAT24664.1"/>
    </source>
</evidence>
<organism evidence="3">
    <name type="scientific">Graphocephala atropunctata</name>
    <dbReference type="NCBI Taxonomy" id="36148"/>
    <lineage>
        <taxon>Eukaryota</taxon>
        <taxon>Metazoa</taxon>
        <taxon>Ecdysozoa</taxon>
        <taxon>Arthropoda</taxon>
        <taxon>Hexapoda</taxon>
        <taxon>Insecta</taxon>
        <taxon>Pterygota</taxon>
        <taxon>Neoptera</taxon>
        <taxon>Paraneoptera</taxon>
        <taxon>Hemiptera</taxon>
        <taxon>Auchenorrhyncha</taxon>
        <taxon>Membracoidea</taxon>
        <taxon>Cicadellidae</taxon>
        <taxon>Cicadellinae</taxon>
        <taxon>Cicadellini</taxon>
        <taxon>Graphocephala</taxon>
    </lineage>
</organism>
<dbReference type="CDD" id="cd01650">
    <property type="entry name" value="RT_nLTR_like"/>
    <property type="match status" value="1"/>
</dbReference>
<dbReference type="Gene3D" id="3.60.10.10">
    <property type="entry name" value="Endonuclease/exonuclease/phosphatase"/>
    <property type="match status" value="1"/>
</dbReference>
<evidence type="ECO:0000259" key="2">
    <source>
        <dbReference type="PROSITE" id="PS50878"/>
    </source>
</evidence>
<dbReference type="InterPro" id="IPR043502">
    <property type="entry name" value="DNA/RNA_pol_sf"/>
</dbReference>
<dbReference type="EMBL" id="GEBQ01015313">
    <property type="protein sequence ID" value="JAT24664.1"/>
    <property type="molecule type" value="Transcribed_RNA"/>
</dbReference>
<dbReference type="Pfam" id="PF00078">
    <property type="entry name" value="RVT_1"/>
    <property type="match status" value="1"/>
</dbReference>
<feature type="region of interest" description="Disordered" evidence="1">
    <location>
        <begin position="82"/>
        <end position="103"/>
    </location>
</feature>
<feature type="domain" description="Reverse transcriptase" evidence="2">
    <location>
        <begin position="766"/>
        <end position="1038"/>
    </location>
</feature>
<dbReference type="AlphaFoldDB" id="A0A1B6LME8"/>
<dbReference type="PANTHER" id="PTHR33332">
    <property type="entry name" value="REVERSE TRANSCRIPTASE DOMAIN-CONTAINING PROTEIN"/>
    <property type="match status" value="1"/>
</dbReference>
<accession>A0A1B6LME8</accession>
<dbReference type="InterPro" id="IPR036691">
    <property type="entry name" value="Endo/exonu/phosph_ase_sf"/>
</dbReference>
<dbReference type="PROSITE" id="PS50878">
    <property type="entry name" value="RT_POL"/>
    <property type="match status" value="1"/>
</dbReference>
<dbReference type="InterPro" id="IPR000477">
    <property type="entry name" value="RT_dom"/>
</dbReference>
<dbReference type="SUPFAM" id="SSF56672">
    <property type="entry name" value="DNA/RNA polymerases"/>
    <property type="match status" value="1"/>
</dbReference>
<feature type="region of interest" description="Disordered" evidence="1">
    <location>
        <begin position="47"/>
        <end position="68"/>
    </location>
</feature>
<proteinExistence type="predicted"/>
<dbReference type="SUPFAM" id="SSF56219">
    <property type="entry name" value="DNase I-like"/>
    <property type="match status" value="1"/>
</dbReference>
<name>A0A1B6LME8_9HEMI</name>
<reference evidence="3" key="1">
    <citation type="submission" date="2015-11" db="EMBL/GenBank/DDBJ databases">
        <title>De novo transcriptome assembly of four potential Pierce s Disease insect vectors from Arizona vineyards.</title>
        <authorList>
            <person name="Tassone E.E."/>
        </authorList>
    </citation>
    <scope>NUCLEOTIDE SEQUENCE</scope>
</reference>
<protein>
    <recommendedName>
        <fullName evidence="2">Reverse transcriptase domain-containing protein</fullName>
    </recommendedName>
</protein>
<evidence type="ECO:0000256" key="1">
    <source>
        <dbReference type="SAM" id="MobiDB-lite"/>
    </source>
</evidence>
<gene>
    <name evidence="3" type="ORF">g.19771</name>
</gene>
<feature type="non-terminal residue" evidence="3">
    <location>
        <position position="1"/>
    </location>
</feature>
<sequence>LIALTSQLHSIQKQELEVLKSRQNQAELEIKLLADIFQDQSAIHQTAERSDLNSPKLLPNRKPIPTSPISLMRQKKNYKGLNISQSTKKTHSLSTHNSSRNKTPIRRNQFSVSLQMAKSNSLRNDGEKMKDPVPKNEPVEVPLQMAKNKALLEKARPIRSSQEIFKLTKTPPINSKPRAKHVTCEEFFSKYIEFYKNLMARDCNYSKNLKNMGKNNTYFRANLSLVDNTDVTAPHTEIQHSEVFFRQEHPKQQQYKNTRIDTTKLTKVFQKEKSKREEKLVIFHQNTDRISNKVDRLNHLLQSIKPDLIVITEHGQDDEEIRDTRLQNYNLISSFSRENILKGGVAIFKHSDLEIEIDDLDVAKFSVPLVCEISGVKIKIGKKKYLYVLGIYILPNLTIELMTQAFQVITNALLTFPHEQNITILLGDTNIDDLTLTSGRTRFTEFLTSYDIKRLQLPPTRITKDTSTSIDAVCINSNNLEDIEVEVLKTGISDHTGQLCQLKLTEKVKLNTTSVRRHLNKNNLAEFKTLLAAESWECVLTCEEVEEAYDNFILKVTTALDLTCPNKKSRNNKNLKKAVFCDKEARNLKISFLEAEDMYKISGQEEDKQQAAIRKKTYDLKLKSLRKRHNTEYINKSENKPKAIWDTINSERRRNKQQDSGLHNLKIDGQIVTDPTAVANHFNEYFSNAAENMLSKNSQTTVNSARTLSDIQVPLTCFSTTSTNEIRKIINSLKPKSSAGLDEMSSNIVIYCCEEFIVPLQHIINLSFQSGEFPTKLKIAKIHPLHKKGSKNEVENFRPISLISTFSKILEKLALSRLFNHLDNNHLLTNHQHGFLQKRSTVTAIVDLVEHITDNLEDRESTVSIFLDLSKAFDSLSHGLILDKLHNLGIQNTALKWFSKYIQGRYQLVEISQSINGQKTKIRSGLQPIRRGVPQGSVLGPVLFILFTNDLPSYLDPYSYTIMYADDSVLLTSSKSFETLEINSFIALNLATQYCEKNDLVFNQSKTNHIIFGNRQCNTSIFPQLQLASSTKYLGVTIDDKLSWKSHIDVLCSKLSSTLFALRRIKAVCTPEAMTIAYHSLFESHIRYAIVAWGGSSHSNLERVLIVQKKALRIMTGVDWCTSCRPIFKELRLLTVTNLYILETILFAINKNLTRNMDLHGYSTRNGNNFSLPLHRLSLYEKKPSYAGAKLFNNLPPELKSQADLKSVKKHLTKWLQEKPFYTIEEFLDWQNFHD</sequence>